<proteinExistence type="predicted"/>
<keyword evidence="2" id="KW-1185">Reference proteome</keyword>
<name>E3T4X8_CROVB</name>
<protein>
    <submittedName>
        <fullName evidence="1">Uncharacterized protein</fullName>
    </submittedName>
</protein>
<dbReference type="Proteomes" id="UP000029781">
    <property type="component" value="Segment"/>
</dbReference>
<evidence type="ECO:0000313" key="1">
    <source>
        <dbReference type="EMBL" id="ADO67241.1"/>
    </source>
</evidence>
<dbReference type="EMBL" id="GU244497">
    <property type="protein sequence ID" value="ADO67241.1"/>
    <property type="molecule type" value="Genomic_DNA"/>
</dbReference>
<sequence>MDKYKQTLTSISIKEHASLDNIKELIENIIANPNRLIVSELLKIMDLLKKNIDNLDISHQQKIYYKNIIDNSELFTSMPAISPAYQHTPSESTCSVDSETSFTSNLLSDKKMVVRSFSSNKQFQQNILSGFQTGNLCAHTPQPACFPQNHNVSGTSTQPINKLINANLINKIYPEYKTLDTNKYNANFTKLNDKLYFY</sequence>
<evidence type="ECO:0000313" key="2">
    <source>
        <dbReference type="Proteomes" id="UP000029781"/>
    </source>
</evidence>
<accession>E3T4X8</accession>
<gene>
    <name evidence="1" type="ORF">crov208</name>
</gene>
<organismHost>
    <name type="scientific">Cafeteria roenbergensis</name>
    <name type="common">Marine flagellate</name>
    <dbReference type="NCBI Taxonomy" id="33653"/>
</organismHost>
<reference evidence="1 2" key="1">
    <citation type="journal article" date="2010" name="Proc. Natl. Acad. Sci. U.S.A.">
        <title>Giant virus with a remarkable complement of genes infects marine zooplankton.</title>
        <authorList>
            <person name="Fischer M.G."/>
            <person name="Allen M.J."/>
            <person name="Wilson W.H."/>
            <person name="Suttle C.A."/>
        </authorList>
    </citation>
    <scope>NUCLEOTIDE SEQUENCE [LARGE SCALE GENOMIC DNA]</scope>
    <source>
        <strain evidence="1 2">BV-PW1</strain>
    </source>
</reference>
<dbReference type="RefSeq" id="YP_003969840.1">
    <property type="nucleotide sequence ID" value="NC_014637.1"/>
</dbReference>
<dbReference type="KEGG" id="vg:9887610"/>
<dbReference type="GeneID" id="9887610"/>
<organism evidence="1 2">
    <name type="scientific">Cafeteria roenbergensis virus (strain BV-PW1)</name>
    <name type="common">CroV</name>
    <dbReference type="NCBI Taxonomy" id="693272"/>
    <lineage>
        <taxon>Viruses</taxon>
        <taxon>Varidnaviria</taxon>
        <taxon>Bamfordvirae</taxon>
        <taxon>Nucleocytoviricota</taxon>
        <taxon>Megaviricetes</taxon>
        <taxon>Imitervirales</taxon>
        <taxon>Mimiviridae</taxon>
        <taxon>Aliimimivirinae</taxon>
        <taxon>Rheavirus</taxon>
        <taxon>Rheavirus sinusmexicani</taxon>
    </lineage>
</organism>